<dbReference type="EMBL" id="CAKASE010000051">
    <property type="protein sequence ID" value="CAG9564710.1"/>
    <property type="molecule type" value="Genomic_DNA"/>
</dbReference>
<protein>
    <submittedName>
        <fullName evidence="1">(African queen) hypothetical protein</fullName>
    </submittedName>
</protein>
<dbReference type="OrthoDB" id="7456018at2759"/>
<reference evidence="1" key="1">
    <citation type="submission" date="2021-09" db="EMBL/GenBank/DDBJ databases">
        <authorList>
            <person name="Martin H S."/>
        </authorList>
    </citation>
    <scope>NUCLEOTIDE SEQUENCE</scope>
</reference>
<gene>
    <name evidence="1" type="ORF">DCHRY22_LOCUS5666</name>
</gene>
<name>A0A8J2QK71_9NEOP</name>
<organism evidence="1 2">
    <name type="scientific">Danaus chrysippus</name>
    <name type="common">African queen</name>
    <dbReference type="NCBI Taxonomy" id="151541"/>
    <lineage>
        <taxon>Eukaryota</taxon>
        <taxon>Metazoa</taxon>
        <taxon>Ecdysozoa</taxon>
        <taxon>Arthropoda</taxon>
        <taxon>Hexapoda</taxon>
        <taxon>Insecta</taxon>
        <taxon>Pterygota</taxon>
        <taxon>Neoptera</taxon>
        <taxon>Endopterygota</taxon>
        <taxon>Lepidoptera</taxon>
        <taxon>Glossata</taxon>
        <taxon>Ditrysia</taxon>
        <taxon>Papilionoidea</taxon>
        <taxon>Nymphalidae</taxon>
        <taxon>Danainae</taxon>
        <taxon>Danaini</taxon>
        <taxon>Danaina</taxon>
        <taxon>Danaus</taxon>
        <taxon>Anosia</taxon>
    </lineage>
</organism>
<dbReference type="Gene3D" id="3.30.830.10">
    <property type="entry name" value="Metalloenzyme, LuxS/M16 peptidase-like"/>
    <property type="match status" value="1"/>
</dbReference>
<dbReference type="Proteomes" id="UP000789524">
    <property type="component" value="Unassembled WGS sequence"/>
</dbReference>
<evidence type="ECO:0000313" key="1">
    <source>
        <dbReference type="EMBL" id="CAG9564710.1"/>
    </source>
</evidence>
<comment type="caution">
    <text evidence="1">The sequence shown here is derived from an EMBL/GenBank/DDBJ whole genome shotgun (WGS) entry which is preliminary data.</text>
</comment>
<proteinExistence type="predicted"/>
<accession>A0A8J2QK71</accession>
<evidence type="ECO:0000313" key="2">
    <source>
        <dbReference type="Proteomes" id="UP000789524"/>
    </source>
</evidence>
<dbReference type="AlphaFoldDB" id="A0A8J2QK71"/>
<sequence length="74" mass="8447">MGAFRLDTPLMTLWYKRDGEYQLPKSFVTLDQVSPLAYSDPLDSNRLLNLNIDLGFITPGQHAAVRVFCRTDRS</sequence>
<keyword evidence="2" id="KW-1185">Reference proteome</keyword>